<evidence type="ECO:0000313" key="2">
    <source>
        <dbReference type="Proteomes" id="UP001305414"/>
    </source>
</evidence>
<keyword evidence="2" id="KW-1185">Reference proteome</keyword>
<gene>
    <name evidence="1" type="ORF">RRF57_008069</name>
</gene>
<name>A0AAN7UH57_9PEZI</name>
<evidence type="ECO:0000313" key="1">
    <source>
        <dbReference type="EMBL" id="KAK5632355.1"/>
    </source>
</evidence>
<reference evidence="1 2" key="1">
    <citation type="submission" date="2023-10" db="EMBL/GenBank/DDBJ databases">
        <title>Draft genome sequence of Xylaria bambusicola isolate GMP-LS, the root and basal stem rot pathogen of sugarcane in Indonesia.</title>
        <authorList>
            <person name="Selvaraj P."/>
            <person name="Muralishankar V."/>
            <person name="Muruganantham S."/>
            <person name="Sp S."/>
            <person name="Haryani S."/>
            <person name="Lau K.J.X."/>
            <person name="Naqvi N.I."/>
        </authorList>
    </citation>
    <scope>NUCLEOTIDE SEQUENCE [LARGE SCALE GENOMIC DNA]</scope>
    <source>
        <strain evidence="1">GMP-LS</strain>
    </source>
</reference>
<comment type="caution">
    <text evidence="1">The sequence shown here is derived from an EMBL/GenBank/DDBJ whole genome shotgun (WGS) entry which is preliminary data.</text>
</comment>
<protein>
    <submittedName>
        <fullName evidence="1">Uncharacterized protein</fullName>
    </submittedName>
</protein>
<accession>A0AAN7UH57</accession>
<dbReference type="Proteomes" id="UP001305414">
    <property type="component" value="Unassembled WGS sequence"/>
</dbReference>
<dbReference type="EMBL" id="JAWHQM010000024">
    <property type="protein sequence ID" value="KAK5632355.1"/>
    <property type="molecule type" value="Genomic_DNA"/>
</dbReference>
<sequence>MAMGMLVSDEVVGLCRCRKPASVRQELSASATSGGVGLPRSVAIAEPEDEYSATPKADVSASMSNCISGRRKGETKAHVETGSN</sequence>
<dbReference type="AlphaFoldDB" id="A0AAN7UH57"/>
<organism evidence="1 2">
    <name type="scientific">Xylaria bambusicola</name>
    <dbReference type="NCBI Taxonomy" id="326684"/>
    <lineage>
        <taxon>Eukaryota</taxon>
        <taxon>Fungi</taxon>
        <taxon>Dikarya</taxon>
        <taxon>Ascomycota</taxon>
        <taxon>Pezizomycotina</taxon>
        <taxon>Sordariomycetes</taxon>
        <taxon>Xylariomycetidae</taxon>
        <taxon>Xylariales</taxon>
        <taxon>Xylariaceae</taxon>
        <taxon>Xylaria</taxon>
    </lineage>
</organism>
<proteinExistence type="predicted"/>